<sequence length="212" mass="23392">METPSATNNVVQCPSEFYLLFFDGGSRGNPGPGGSGSIILRSGANNAGFTVCWLAQKSYASKTTTNNVAENMGLLTGLRACVRHGYSPVHVIGIHRRRKPPKASHIKNIYWRSRRLADQLQVIQWHHHLRCYNKMADKLANQAMNSKRSIQVRIAGTTLQLQRWAAVLQHQHGDVIHWADNDGTTMRDSIVDKSQAALMVDSMGLTTGNGGE</sequence>
<evidence type="ECO:0000259" key="1">
    <source>
        <dbReference type="PROSITE" id="PS50879"/>
    </source>
</evidence>
<dbReference type="InterPro" id="IPR012337">
    <property type="entry name" value="RNaseH-like_sf"/>
</dbReference>
<dbReference type="AlphaFoldDB" id="A0A2P4YKF8"/>
<comment type="caution">
    <text evidence="2">The sequence shown here is derived from an EMBL/GenBank/DDBJ whole genome shotgun (WGS) entry which is preliminary data.</text>
</comment>
<dbReference type="PANTHER" id="PTHR47723:SF19">
    <property type="entry name" value="POLYNUCLEOTIDYL TRANSFERASE, RIBONUCLEASE H-LIKE SUPERFAMILY PROTEIN"/>
    <property type="match status" value="1"/>
</dbReference>
<evidence type="ECO:0000313" key="2">
    <source>
        <dbReference type="EMBL" id="POM78297.1"/>
    </source>
</evidence>
<dbReference type="InterPro" id="IPR036397">
    <property type="entry name" value="RNaseH_sf"/>
</dbReference>
<dbReference type="PANTHER" id="PTHR47723">
    <property type="entry name" value="OS05G0353850 PROTEIN"/>
    <property type="match status" value="1"/>
</dbReference>
<proteinExistence type="predicted"/>
<reference evidence="2 3" key="1">
    <citation type="journal article" date="2017" name="Genome Biol. Evol.">
        <title>Phytophthora megakarya and P. palmivora, closely related causal agents of cacao black pod rot, underwent increases in genome sizes and gene numbers by different mechanisms.</title>
        <authorList>
            <person name="Ali S.S."/>
            <person name="Shao J."/>
            <person name="Lary D.J."/>
            <person name="Kronmiller B."/>
            <person name="Shen D."/>
            <person name="Strem M.D."/>
            <person name="Amoako-Attah I."/>
            <person name="Akrofi A.Y."/>
            <person name="Begoude B.A."/>
            <person name="Ten Hoopen G.M."/>
            <person name="Coulibaly K."/>
            <person name="Kebe B.I."/>
            <person name="Melnick R.L."/>
            <person name="Guiltinan M.J."/>
            <person name="Tyler B.M."/>
            <person name="Meinhardt L.W."/>
            <person name="Bailey B.A."/>
        </authorList>
    </citation>
    <scope>NUCLEOTIDE SEQUENCE [LARGE SCALE GENOMIC DNA]</scope>
    <source>
        <strain evidence="3">sbr112.9</strain>
    </source>
</reference>
<dbReference type="EMBL" id="NCKW01002060">
    <property type="protein sequence ID" value="POM78297.1"/>
    <property type="molecule type" value="Genomic_DNA"/>
</dbReference>
<dbReference type="OrthoDB" id="124261at2759"/>
<dbReference type="PROSITE" id="PS50879">
    <property type="entry name" value="RNASE_H_1"/>
    <property type="match status" value="1"/>
</dbReference>
<feature type="domain" description="RNase H type-1" evidence="1">
    <location>
        <begin position="14"/>
        <end position="145"/>
    </location>
</feature>
<dbReference type="SUPFAM" id="SSF53098">
    <property type="entry name" value="Ribonuclease H-like"/>
    <property type="match status" value="1"/>
</dbReference>
<dbReference type="Gene3D" id="3.30.420.10">
    <property type="entry name" value="Ribonuclease H-like superfamily/Ribonuclease H"/>
    <property type="match status" value="1"/>
</dbReference>
<keyword evidence="3" id="KW-1185">Reference proteome</keyword>
<organism evidence="2 3">
    <name type="scientific">Phytophthora palmivora</name>
    <dbReference type="NCBI Taxonomy" id="4796"/>
    <lineage>
        <taxon>Eukaryota</taxon>
        <taxon>Sar</taxon>
        <taxon>Stramenopiles</taxon>
        <taxon>Oomycota</taxon>
        <taxon>Peronosporomycetes</taxon>
        <taxon>Peronosporales</taxon>
        <taxon>Peronosporaceae</taxon>
        <taxon>Phytophthora</taxon>
    </lineage>
</organism>
<dbReference type="Proteomes" id="UP000237271">
    <property type="component" value="Unassembled WGS sequence"/>
</dbReference>
<dbReference type="InterPro" id="IPR002156">
    <property type="entry name" value="RNaseH_domain"/>
</dbReference>
<protein>
    <recommendedName>
        <fullName evidence="1">RNase H type-1 domain-containing protein</fullName>
    </recommendedName>
</protein>
<evidence type="ECO:0000313" key="3">
    <source>
        <dbReference type="Proteomes" id="UP000237271"/>
    </source>
</evidence>
<accession>A0A2P4YKF8</accession>
<name>A0A2P4YKF8_9STRA</name>
<dbReference type="GO" id="GO:0004523">
    <property type="term" value="F:RNA-DNA hybrid ribonuclease activity"/>
    <property type="evidence" value="ECO:0007669"/>
    <property type="project" value="InterPro"/>
</dbReference>
<dbReference type="Pfam" id="PF13456">
    <property type="entry name" value="RVT_3"/>
    <property type="match status" value="1"/>
</dbReference>
<dbReference type="GO" id="GO:0003676">
    <property type="term" value="F:nucleic acid binding"/>
    <property type="evidence" value="ECO:0007669"/>
    <property type="project" value="InterPro"/>
</dbReference>
<dbReference type="InterPro" id="IPR053151">
    <property type="entry name" value="RNase_H-like"/>
</dbReference>
<gene>
    <name evidence="2" type="ORF">PHPALM_4187</name>
</gene>